<gene>
    <name evidence="1" type="ORF">MFLAVUS_001966</name>
</gene>
<evidence type="ECO:0000313" key="1">
    <source>
        <dbReference type="EMBL" id="GAA5808575.1"/>
    </source>
</evidence>
<dbReference type="Proteomes" id="UP001473302">
    <property type="component" value="Unassembled WGS sequence"/>
</dbReference>
<dbReference type="EMBL" id="BAABUK010000003">
    <property type="protein sequence ID" value="GAA5808575.1"/>
    <property type="molecule type" value="Genomic_DNA"/>
</dbReference>
<proteinExistence type="predicted"/>
<sequence>MTWTKVIAVVSLPTLLVGLAHINSLPFAYTLKSWWLLRSLVERAKKSNLDPEDLFTIVSQDQRCLWDDIDYNQHMVKYIDQL</sequence>
<organism evidence="1 2">
    <name type="scientific">Mucor flavus</name>
    <dbReference type="NCBI Taxonomy" id="439312"/>
    <lineage>
        <taxon>Eukaryota</taxon>
        <taxon>Fungi</taxon>
        <taxon>Fungi incertae sedis</taxon>
        <taxon>Mucoromycota</taxon>
        <taxon>Mucoromycotina</taxon>
        <taxon>Mucoromycetes</taxon>
        <taxon>Mucorales</taxon>
        <taxon>Mucorineae</taxon>
        <taxon>Mucoraceae</taxon>
        <taxon>Mucor</taxon>
    </lineage>
</organism>
<comment type="caution">
    <text evidence="1">The sequence shown here is derived from an EMBL/GenBank/DDBJ whole genome shotgun (WGS) entry which is preliminary data.</text>
</comment>
<protein>
    <submittedName>
        <fullName evidence="1">Uncharacterized protein</fullName>
    </submittedName>
</protein>
<accession>A0ABP9YNY6</accession>
<keyword evidence="2" id="KW-1185">Reference proteome</keyword>
<name>A0ABP9YNY6_9FUNG</name>
<evidence type="ECO:0000313" key="2">
    <source>
        <dbReference type="Proteomes" id="UP001473302"/>
    </source>
</evidence>
<reference evidence="1 2" key="1">
    <citation type="submission" date="2024-04" db="EMBL/GenBank/DDBJ databases">
        <title>genome sequences of Mucor flavus KT1a and Helicostylum pulchrum KT1b strains isolated from the surface of a dry-aged beef.</title>
        <authorList>
            <person name="Toyotome T."/>
            <person name="Hosono M."/>
            <person name="Torimaru M."/>
            <person name="Fukuda K."/>
            <person name="Mikami N."/>
        </authorList>
    </citation>
    <scope>NUCLEOTIDE SEQUENCE [LARGE SCALE GENOMIC DNA]</scope>
    <source>
        <strain evidence="1 2">KT1a</strain>
    </source>
</reference>